<comment type="caution">
    <text evidence="1">The sequence shown here is derived from an EMBL/GenBank/DDBJ whole genome shotgun (WGS) entry which is preliminary data.</text>
</comment>
<sequence>MAGIDDILKTLQNKSQEIDSRISSPEAPESIGTLSILVTSYSTLISYHRRILEEMAESEYRMHVEHLDRYRKHLNEISIERQKKVLDERDELKRSGLGSVFYAENTDALQPGDEDIMSTNTRRLNSYLMSAIDSLDSIKQQGKVLESVREKILAGAKRMGVNDTLVDKISSRYSNDKILFMIGLALVIIVQARAPCAEPLEAVPYLRIL</sequence>
<protein>
    <recommendedName>
        <fullName evidence="2">Golgi SNAP receptor complex member 1</fullName>
    </recommendedName>
</protein>
<gene>
    <name evidence="1" type="ORF">PYX00_011568</name>
</gene>
<proteinExistence type="predicted"/>
<dbReference type="AlphaFoldDB" id="A0AAW2H865"/>
<reference evidence="1" key="1">
    <citation type="journal article" date="2024" name="Gigascience">
        <title>Chromosome-level genome of the poultry shaft louse Menopon gallinae provides insight into the host-switching and adaptive evolution of parasitic lice.</title>
        <authorList>
            <person name="Xu Y."/>
            <person name="Ma L."/>
            <person name="Liu S."/>
            <person name="Liang Y."/>
            <person name="Liu Q."/>
            <person name="He Z."/>
            <person name="Tian L."/>
            <person name="Duan Y."/>
            <person name="Cai W."/>
            <person name="Li H."/>
            <person name="Song F."/>
        </authorList>
    </citation>
    <scope>NUCLEOTIDE SEQUENCE</scope>
    <source>
        <strain evidence="1">Cailab_2023a</strain>
    </source>
</reference>
<dbReference type="EMBL" id="JARGDH010000006">
    <property type="protein sequence ID" value="KAL0265851.1"/>
    <property type="molecule type" value="Genomic_DNA"/>
</dbReference>
<accession>A0AAW2H865</accession>
<evidence type="ECO:0008006" key="2">
    <source>
        <dbReference type="Google" id="ProtNLM"/>
    </source>
</evidence>
<organism evidence="1">
    <name type="scientific">Menopon gallinae</name>
    <name type="common">poultry shaft louse</name>
    <dbReference type="NCBI Taxonomy" id="328185"/>
    <lineage>
        <taxon>Eukaryota</taxon>
        <taxon>Metazoa</taxon>
        <taxon>Ecdysozoa</taxon>
        <taxon>Arthropoda</taxon>
        <taxon>Hexapoda</taxon>
        <taxon>Insecta</taxon>
        <taxon>Pterygota</taxon>
        <taxon>Neoptera</taxon>
        <taxon>Paraneoptera</taxon>
        <taxon>Psocodea</taxon>
        <taxon>Troctomorpha</taxon>
        <taxon>Phthiraptera</taxon>
        <taxon>Amblycera</taxon>
        <taxon>Menoponidae</taxon>
        <taxon>Menopon</taxon>
    </lineage>
</organism>
<evidence type="ECO:0000313" key="1">
    <source>
        <dbReference type="EMBL" id="KAL0265851.1"/>
    </source>
</evidence>
<name>A0AAW2H865_9NEOP</name>